<evidence type="ECO:0000313" key="4">
    <source>
        <dbReference type="Proteomes" id="UP000078447"/>
    </source>
</evidence>
<feature type="transmembrane region" description="Helical" evidence="1">
    <location>
        <begin position="138"/>
        <end position="158"/>
    </location>
</feature>
<proteinExistence type="predicted"/>
<feature type="transmembrane region" description="Helical" evidence="1">
    <location>
        <begin position="103"/>
        <end position="126"/>
    </location>
</feature>
<dbReference type="EMBL" id="LVVL01000001">
    <property type="protein sequence ID" value="OAN15572.1"/>
    <property type="molecule type" value="Genomic_DNA"/>
</dbReference>
<protein>
    <recommendedName>
        <fullName evidence="2">HAAS transmembrane region domain-containing protein</fullName>
    </recommendedName>
</protein>
<sequence>MQTLSDESRRFLEDLTLYLLASGKNEQATQDIVTELEDHLQEAEADGKSVAAITGDSPAAYIQSIASEMTTDYRESVWLLLQILAGVFSFLLFQDLLDGPLSYSLYFLVGFTVLISSLLIVLSRCLRYSATHTSSKRPILLFGLSTGVIFLLLMGLFLTDPQITSPTIHFSWLTSSIVGLSAFLLIGYSAYRAKTWVLPLGLLAYLLPQFFLRYQLNWSALSAVGVGYVCATVLMTALFFYETTSKKTNQT</sequence>
<comment type="caution">
    <text evidence="3">The sequence shown here is derived from an EMBL/GenBank/DDBJ whole genome shotgun (WGS) entry which is preliminary data.</text>
</comment>
<keyword evidence="1" id="KW-0812">Transmembrane</keyword>
<dbReference type="SUPFAM" id="SSF158560">
    <property type="entry name" value="BH3980-like"/>
    <property type="match status" value="1"/>
</dbReference>
<dbReference type="PANTHER" id="PTHR41307">
    <property type="entry name" value="MEMBRANE PROTEIN-RELATED"/>
    <property type="match status" value="1"/>
</dbReference>
<name>A0ABX2VBH5_9BACL</name>
<dbReference type="RefSeq" id="WP_028106397.1">
    <property type="nucleotide sequence ID" value="NZ_LVVL01000001.1"/>
</dbReference>
<feature type="transmembrane region" description="Helical" evidence="1">
    <location>
        <begin position="218"/>
        <end position="241"/>
    </location>
</feature>
<dbReference type="Gene3D" id="1.10.1900.10">
    <property type="entry name" value="c-terminal domain of poly(a) binding protein"/>
    <property type="match status" value="1"/>
</dbReference>
<dbReference type="Pfam" id="PF08006">
    <property type="entry name" value="HAAS_TM"/>
    <property type="match status" value="1"/>
</dbReference>
<feature type="transmembrane region" description="Helical" evidence="1">
    <location>
        <begin position="170"/>
        <end position="188"/>
    </location>
</feature>
<evidence type="ECO:0000259" key="2">
    <source>
        <dbReference type="Pfam" id="PF08006"/>
    </source>
</evidence>
<feature type="domain" description="HAAS transmembrane region" evidence="2">
    <location>
        <begin position="90"/>
        <end position="201"/>
    </location>
</feature>
<dbReference type="InterPro" id="IPR012963">
    <property type="entry name" value="HAAS_TM"/>
</dbReference>
<gene>
    <name evidence="3" type="ORF">A3783_06450</name>
</gene>
<reference evidence="3 4" key="1">
    <citation type="submission" date="2016-03" db="EMBL/GenBank/DDBJ databases">
        <authorList>
            <person name="Cho S.-Y."/>
            <person name="Lim S."/>
            <person name="Kim H."/>
            <person name="Soh E.H."/>
            <person name="Moon J.S."/>
        </authorList>
    </citation>
    <scope>NUCLEOTIDE SEQUENCE [LARGE SCALE GENOMIC DNA]</scope>
    <source>
        <strain evidence="3 4">KCTC 3810</strain>
    </source>
</reference>
<accession>A0ABX2VBH5</accession>
<keyword evidence="1" id="KW-0472">Membrane</keyword>
<evidence type="ECO:0000256" key="1">
    <source>
        <dbReference type="SAM" id="Phobius"/>
    </source>
</evidence>
<feature type="transmembrane region" description="Helical" evidence="1">
    <location>
        <begin position="77"/>
        <end position="97"/>
    </location>
</feature>
<feature type="transmembrane region" description="Helical" evidence="1">
    <location>
        <begin position="195"/>
        <end position="212"/>
    </location>
</feature>
<dbReference type="PANTHER" id="PTHR41307:SF1">
    <property type="entry name" value="MEMBRANE PROTEIN"/>
    <property type="match status" value="1"/>
</dbReference>
<evidence type="ECO:0000313" key="3">
    <source>
        <dbReference type="EMBL" id="OAN15572.1"/>
    </source>
</evidence>
<dbReference type="Proteomes" id="UP000078447">
    <property type="component" value="Unassembled WGS sequence"/>
</dbReference>
<keyword evidence="1" id="KW-1133">Transmembrane helix</keyword>
<organism evidence="3 4">
    <name type="scientific">Exiguobacterium undae</name>
    <dbReference type="NCBI Taxonomy" id="169177"/>
    <lineage>
        <taxon>Bacteria</taxon>
        <taxon>Bacillati</taxon>
        <taxon>Bacillota</taxon>
        <taxon>Bacilli</taxon>
        <taxon>Bacillales</taxon>
        <taxon>Bacillales Family XII. Incertae Sedis</taxon>
        <taxon>Exiguobacterium</taxon>
    </lineage>
</organism>
<keyword evidence="4" id="KW-1185">Reference proteome</keyword>